<evidence type="ECO:0000256" key="6">
    <source>
        <dbReference type="ARBA" id="ARBA00023004"/>
    </source>
</evidence>
<dbReference type="Gene3D" id="3.30.70.20">
    <property type="match status" value="2"/>
</dbReference>
<evidence type="ECO:0000256" key="5">
    <source>
        <dbReference type="ARBA" id="ARBA00022982"/>
    </source>
</evidence>
<gene>
    <name evidence="9" type="ORF">OCV88_08690</name>
</gene>
<keyword evidence="3" id="KW-0479">Metal-binding</keyword>
<keyword evidence="4" id="KW-0677">Repeat</keyword>
<keyword evidence="10" id="KW-1185">Reference proteome</keyword>
<dbReference type="InterPro" id="IPR017900">
    <property type="entry name" value="4Fe4S_Fe_S_CS"/>
</dbReference>
<comment type="caution">
    <text evidence="9">The sequence shown here is derived from an EMBL/GenBank/DDBJ whole genome shotgun (WGS) entry which is preliminary data.</text>
</comment>
<evidence type="ECO:0000313" key="10">
    <source>
        <dbReference type="Proteomes" id="UP001652442"/>
    </source>
</evidence>
<evidence type="ECO:0000256" key="1">
    <source>
        <dbReference type="ARBA" id="ARBA00022448"/>
    </source>
</evidence>
<evidence type="ECO:0000256" key="3">
    <source>
        <dbReference type="ARBA" id="ARBA00022723"/>
    </source>
</evidence>
<reference evidence="9 10" key="1">
    <citation type="journal article" date="2021" name="ISME Commun">
        <title>Automated analysis of genomic sequences facilitates high-throughput and comprehensive description of bacteria.</title>
        <authorList>
            <person name="Hitch T.C.A."/>
        </authorList>
    </citation>
    <scope>NUCLEOTIDE SEQUENCE [LARGE SCALE GENOMIC DNA]</scope>
    <source>
        <strain evidence="9 10">Sanger_109</strain>
    </source>
</reference>
<keyword evidence="2" id="KW-0004">4Fe-4S</keyword>
<evidence type="ECO:0000256" key="7">
    <source>
        <dbReference type="ARBA" id="ARBA00023014"/>
    </source>
</evidence>
<feature type="domain" description="4Fe-4S ferredoxin-type" evidence="8">
    <location>
        <begin position="37"/>
        <end position="67"/>
    </location>
</feature>
<sequence>MSRAMNRIIVNKDLCIGCQICFKACFIDIIKWDKENRKPIIKYPEECVQCGFCELNCPKGAIKVEPDYDAYVFPREHICDM</sequence>
<protein>
    <submittedName>
        <fullName evidence="9">4Fe-4S dicluster domain-containing protein</fullName>
    </submittedName>
</protein>
<dbReference type="InterPro" id="IPR017896">
    <property type="entry name" value="4Fe4S_Fe-S-bd"/>
</dbReference>
<name>A0ABT2TJM6_9FIRM</name>
<keyword evidence="6" id="KW-0408">Iron</keyword>
<keyword evidence="5" id="KW-0249">Electron transport</keyword>
<keyword evidence="7" id="KW-0411">Iron-sulfur</keyword>
<dbReference type="PROSITE" id="PS51379">
    <property type="entry name" value="4FE4S_FER_2"/>
    <property type="match status" value="2"/>
</dbReference>
<proteinExistence type="predicted"/>
<keyword evidence="1" id="KW-0813">Transport</keyword>
<dbReference type="SUPFAM" id="SSF54862">
    <property type="entry name" value="4Fe-4S ferredoxins"/>
    <property type="match status" value="1"/>
</dbReference>
<evidence type="ECO:0000256" key="2">
    <source>
        <dbReference type="ARBA" id="ARBA00022485"/>
    </source>
</evidence>
<accession>A0ABT2TJM6</accession>
<dbReference type="PROSITE" id="PS00198">
    <property type="entry name" value="4FE4S_FER_1"/>
    <property type="match status" value="1"/>
</dbReference>
<evidence type="ECO:0000313" key="9">
    <source>
        <dbReference type="EMBL" id="MCU6762408.1"/>
    </source>
</evidence>
<feature type="domain" description="4Fe-4S ferredoxin-type" evidence="8">
    <location>
        <begin position="6"/>
        <end position="35"/>
    </location>
</feature>
<organism evidence="9 10">
    <name type="scientific">Brotonthovivens ammoniilytica</name>
    <dbReference type="NCBI Taxonomy" id="2981725"/>
    <lineage>
        <taxon>Bacteria</taxon>
        <taxon>Bacillati</taxon>
        <taxon>Bacillota</taxon>
        <taxon>Clostridia</taxon>
        <taxon>Lachnospirales</taxon>
        <taxon>Lachnospiraceae</taxon>
        <taxon>Brotonthovivens</taxon>
    </lineage>
</organism>
<evidence type="ECO:0000256" key="4">
    <source>
        <dbReference type="ARBA" id="ARBA00022737"/>
    </source>
</evidence>
<evidence type="ECO:0000259" key="8">
    <source>
        <dbReference type="PROSITE" id="PS51379"/>
    </source>
</evidence>
<dbReference type="InterPro" id="IPR050572">
    <property type="entry name" value="Fe-S_Ferredoxin"/>
</dbReference>
<dbReference type="PANTHER" id="PTHR43687:SF6">
    <property type="entry name" value="L-ASPARTATE SEMIALDEHYDE SULFURTRANSFERASE IRON-SULFUR SUBUNIT"/>
    <property type="match status" value="1"/>
</dbReference>
<dbReference type="PANTHER" id="PTHR43687">
    <property type="entry name" value="ADENYLYLSULFATE REDUCTASE, BETA SUBUNIT"/>
    <property type="match status" value="1"/>
</dbReference>
<dbReference type="EMBL" id="JAOQJQ010000003">
    <property type="protein sequence ID" value="MCU6762408.1"/>
    <property type="molecule type" value="Genomic_DNA"/>
</dbReference>
<dbReference type="RefSeq" id="WP_262591064.1">
    <property type="nucleotide sequence ID" value="NZ_JAOQJQ010000003.1"/>
</dbReference>
<dbReference type="Pfam" id="PF12838">
    <property type="entry name" value="Fer4_7"/>
    <property type="match status" value="1"/>
</dbReference>
<dbReference type="Proteomes" id="UP001652442">
    <property type="component" value="Unassembled WGS sequence"/>
</dbReference>